<dbReference type="InterPro" id="IPR036434">
    <property type="entry name" value="Beta_cellobiohydrolase_sf"/>
</dbReference>
<dbReference type="EMBL" id="CP097289">
    <property type="protein sequence ID" value="UQT60331.1"/>
    <property type="molecule type" value="Genomic_DNA"/>
</dbReference>
<dbReference type="InterPro" id="IPR016288">
    <property type="entry name" value="Beta_cellobiohydrolase"/>
</dbReference>
<evidence type="ECO:0000256" key="1">
    <source>
        <dbReference type="SAM" id="SignalP"/>
    </source>
</evidence>
<protein>
    <submittedName>
        <fullName evidence="2">Uncharacterized protein</fullName>
    </submittedName>
</protein>
<dbReference type="PRINTS" id="PR00733">
    <property type="entry name" value="GLHYDRLASE6"/>
</dbReference>
<dbReference type="SUPFAM" id="SSF51989">
    <property type="entry name" value="Glycosyl hydrolases family 6, cellulases"/>
    <property type="match status" value="1"/>
</dbReference>
<name>A0ABY4Q2L5_9ACTN</name>
<evidence type="ECO:0000313" key="3">
    <source>
        <dbReference type="Proteomes" id="UP000829992"/>
    </source>
</evidence>
<organism evidence="2 3">
    <name type="scientific">Streptomyces durmitorensis</name>
    <dbReference type="NCBI Taxonomy" id="319947"/>
    <lineage>
        <taxon>Bacteria</taxon>
        <taxon>Bacillati</taxon>
        <taxon>Actinomycetota</taxon>
        <taxon>Actinomycetes</taxon>
        <taxon>Kitasatosporales</taxon>
        <taxon>Streptomycetaceae</taxon>
        <taxon>Streptomyces</taxon>
    </lineage>
</organism>
<keyword evidence="1" id="KW-0732">Signal</keyword>
<evidence type="ECO:0000313" key="2">
    <source>
        <dbReference type="EMBL" id="UQT60331.1"/>
    </source>
</evidence>
<dbReference type="RefSeq" id="WP_249591665.1">
    <property type="nucleotide sequence ID" value="NZ_BAAAQL010000018.1"/>
</dbReference>
<accession>A0ABY4Q2L5</accession>
<gene>
    <name evidence="2" type="ORF">M4V62_37645</name>
</gene>
<keyword evidence="3" id="KW-1185">Reference proteome</keyword>
<reference evidence="2 3" key="1">
    <citation type="submission" date="2022-05" db="EMBL/GenBank/DDBJ databases">
        <authorList>
            <person name="Zhou X."/>
            <person name="Li K."/>
            <person name="Man Y."/>
        </authorList>
    </citation>
    <scope>NUCLEOTIDE SEQUENCE [LARGE SCALE GENOMIC DNA]</scope>
    <source>
        <strain evidence="2 3">MS405</strain>
    </source>
</reference>
<dbReference type="Proteomes" id="UP000829992">
    <property type="component" value="Chromosome"/>
</dbReference>
<proteinExistence type="predicted"/>
<sequence length="55" mass="5731">MGALSWLPLALAAAPSAHAADPTTMTDGFYVVDTSRHGNGSNGQWCDPSGMIYGY</sequence>
<feature type="signal peptide" evidence="1">
    <location>
        <begin position="1"/>
        <end position="19"/>
    </location>
</feature>
<feature type="chain" id="PRO_5045661146" evidence="1">
    <location>
        <begin position="20"/>
        <end position="55"/>
    </location>
</feature>